<dbReference type="CDD" id="cd06257">
    <property type="entry name" value="DnaJ"/>
    <property type="match status" value="1"/>
</dbReference>
<proteinExistence type="predicted"/>
<dbReference type="PROSITE" id="PS50076">
    <property type="entry name" value="DNAJ_2"/>
    <property type="match status" value="1"/>
</dbReference>
<dbReference type="InterPro" id="IPR036869">
    <property type="entry name" value="J_dom_sf"/>
</dbReference>
<dbReference type="GO" id="GO:0051082">
    <property type="term" value="F:unfolded protein binding"/>
    <property type="evidence" value="ECO:0007669"/>
    <property type="project" value="TreeGrafter"/>
</dbReference>
<feature type="compositionally biased region" description="Low complexity" evidence="1">
    <location>
        <begin position="17"/>
        <end position="26"/>
    </location>
</feature>
<feature type="compositionally biased region" description="Low complexity" evidence="1">
    <location>
        <begin position="152"/>
        <end position="168"/>
    </location>
</feature>
<feature type="compositionally biased region" description="Basic and acidic residues" evidence="1">
    <location>
        <begin position="140"/>
        <end position="151"/>
    </location>
</feature>
<evidence type="ECO:0000313" key="3">
    <source>
        <dbReference type="EMBL" id="CAE8649372.1"/>
    </source>
</evidence>
<feature type="non-terminal residue" evidence="3">
    <location>
        <position position="304"/>
    </location>
</feature>
<evidence type="ECO:0000256" key="1">
    <source>
        <dbReference type="SAM" id="MobiDB-lite"/>
    </source>
</evidence>
<feature type="compositionally biased region" description="Polar residues" evidence="1">
    <location>
        <begin position="1"/>
        <end position="10"/>
    </location>
</feature>
<dbReference type="PRINTS" id="PR00625">
    <property type="entry name" value="JDOMAIN"/>
</dbReference>
<dbReference type="SMART" id="SM00271">
    <property type="entry name" value="DnaJ"/>
    <property type="match status" value="1"/>
</dbReference>
<organism evidence="3 4">
    <name type="scientific">Polarella glacialis</name>
    <name type="common">Dinoflagellate</name>
    <dbReference type="NCBI Taxonomy" id="89957"/>
    <lineage>
        <taxon>Eukaryota</taxon>
        <taxon>Sar</taxon>
        <taxon>Alveolata</taxon>
        <taxon>Dinophyceae</taxon>
        <taxon>Suessiales</taxon>
        <taxon>Suessiaceae</taxon>
        <taxon>Polarella</taxon>
    </lineage>
</organism>
<evidence type="ECO:0000313" key="4">
    <source>
        <dbReference type="Proteomes" id="UP000626109"/>
    </source>
</evidence>
<dbReference type="EMBL" id="CAJNNW010007609">
    <property type="protein sequence ID" value="CAE8649372.1"/>
    <property type="molecule type" value="Genomic_DNA"/>
</dbReference>
<dbReference type="Gene3D" id="1.10.287.110">
    <property type="entry name" value="DnaJ domain"/>
    <property type="match status" value="1"/>
</dbReference>
<dbReference type="AlphaFoldDB" id="A0A813IGV9"/>
<dbReference type="SUPFAM" id="SSF46565">
    <property type="entry name" value="Chaperone J-domain"/>
    <property type="match status" value="1"/>
</dbReference>
<sequence length="304" mass="32619">RFAASASSSEGLRRGGRLPFPGRRSGTGLFQPAALGPCCLSASSTGNRWSGCSAEKVGSATGSGTFPGSGGRRTYAAAGGPSQSYYELLGTHPNASQAEIKRAYISEAKKYHPDVNPSADATKKFQQLAEAYQALSNPARRAEYDRRRDESSSWSSSSSSSGARRSASAPPPPGSPGDHEEPPVNPADLFRTVFEEMGGEQILSRLRSVQKEASEAARHAQDGNLAPAKDFAWRHKGLAAAVLLPLATLLRFPHIVGLALRGMTLFAAMVLQNPSLRELVGRFAWMQWRLLVRRAAARSRNKPK</sequence>
<comment type="caution">
    <text evidence="3">The sequence shown here is derived from an EMBL/GenBank/DDBJ whole genome shotgun (WGS) entry which is preliminary data.</text>
</comment>
<dbReference type="GO" id="GO:0042026">
    <property type="term" value="P:protein refolding"/>
    <property type="evidence" value="ECO:0007669"/>
    <property type="project" value="TreeGrafter"/>
</dbReference>
<dbReference type="PANTHER" id="PTHR43096:SF58">
    <property type="entry name" value="CHAPERONE DNAJ-DOMAIN SUPERFAMILY PROTEIN"/>
    <property type="match status" value="1"/>
</dbReference>
<dbReference type="InterPro" id="IPR001623">
    <property type="entry name" value="DnaJ_domain"/>
</dbReference>
<name>A0A813IGV9_POLGL</name>
<feature type="region of interest" description="Disordered" evidence="1">
    <location>
        <begin position="1"/>
        <end position="26"/>
    </location>
</feature>
<dbReference type="Pfam" id="PF00226">
    <property type="entry name" value="DnaJ"/>
    <property type="match status" value="1"/>
</dbReference>
<feature type="domain" description="J" evidence="2">
    <location>
        <begin position="84"/>
        <end position="148"/>
    </location>
</feature>
<feature type="region of interest" description="Disordered" evidence="1">
    <location>
        <begin position="136"/>
        <end position="186"/>
    </location>
</feature>
<evidence type="ECO:0000259" key="2">
    <source>
        <dbReference type="PROSITE" id="PS50076"/>
    </source>
</evidence>
<dbReference type="PROSITE" id="PS00636">
    <property type="entry name" value="DNAJ_1"/>
    <property type="match status" value="1"/>
</dbReference>
<dbReference type="PANTHER" id="PTHR43096">
    <property type="entry name" value="DNAJ HOMOLOG 1, MITOCHONDRIAL-RELATED"/>
    <property type="match status" value="1"/>
</dbReference>
<dbReference type="Proteomes" id="UP000626109">
    <property type="component" value="Unassembled WGS sequence"/>
</dbReference>
<protein>
    <recommendedName>
        <fullName evidence="2">J domain-containing protein</fullName>
    </recommendedName>
</protein>
<accession>A0A813IGV9</accession>
<dbReference type="GO" id="GO:0005737">
    <property type="term" value="C:cytoplasm"/>
    <property type="evidence" value="ECO:0007669"/>
    <property type="project" value="TreeGrafter"/>
</dbReference>
<reference evidence="3" key="1">
    <citation type="submission" date="2021-02" db="EMBL/GenBank/DDBJ databases">
        <authorList>
            <person name="Dougan E. K."/>
            <person name="Rhodes N."/>
            <person name="Thang M."/>
            <person name="Chan C."/>
        </authorList>
    </citation>
    <scope>NUCLEOTIDE SEQUENCE</scope>
</reference>
<gene>
    <name evidence="3" type="ORF">PGLA2088_LOCUS7354</name>
</gene>
<dbReference type="InterPro" id="IPR018253">
    <property type="entry name" value="DnaJ_domain_CS"/>
</dbReference>